<feature type="region of interest" description="Disordered" evidence="1">
    <location>
        <begin position="118"/>
        <end position="261"/>
    </location>
</feature>
<evidence type="ECO:0000313" key="3">
    <source>
        <dbReference type="Proteomes" id="UP001448207"/>
    </source>
</evidence>
<dbReference type="Proteomes" id="UP001448207">
    <property type="component" value="Unassembled WGS sequence"/>
</dbReference>
<gene>
    <name evidence="2" type="ORF">J3Q64DRAFT_1826618</name>
</gene>
<protein>
    <submittedName>
        <fullName evidence="2">Uncharacterized protein</fullName>
    </submittedName>
</protein>
<reference evidence="2 3" key="1">
    <citation type="submission" date="2024-04" db="EMBL/GenBank/DDBJ databases">
        <title>Symmetric and asymmetric DNA N6-adenine methylation regulates different biological responses in Mucorales.</title>
        <authorList>
            <consortium name="Lawrence Berkeley National Laboratory"/>
            <person name="Lax C."/>
            <person name="Mondo S.J."/>
            <person name="Osorio-Concepcion M."/>
            <person name="Muszewska A."/>
            <person name="Corrochano-Luque M."/>
            <person name="Gutierrez G."/>
            <person name="Riley R."/>
            <person name="Lipzen A."/>
            <person name="Guo J."/>
            <person name="Hundley H."/>
            <person name="Amirebrahimi M."/>
            <person name="Ng V."/>
            <person name="Lorenzo-Gutierrez D."/>
            <person name="Binder U."/>
            <person name="Yang J."/>
            <person name="Song Y."/>
            <person name="Canovas D."/>
            <person name="Navarro E."/>
            <person name="Freitag M."/>
            <person name="Gabaldon T."/>
            <person name="Grigoriev I.V."/>
            <person name="Corrochano L.M."/>
            <person name="Nicolas F.E."/>
            <person name="Garre V."/>
        </authorList>
    </citation>
    <scope>NUCLEOTIDE SEQUENCE [LARGE SCALE GENOMIC DNA]</scope>
    <source>
        <strain evidence="2 3">L51</strain>
    </source>
</reference>
<sequence length="261" mass="30151">MKLAGIPAPEESNYIIALKERTAMELYIPRGVKRQLQEEEYEGQPANVDGSWPALEHLIKRKKLWFEGKAFIKAQEQSITRAERFQTPLSELKPNVVMPEVKAFCKRKALAMAYTQAVKEGEDVEIGEEESEEEEEEEDDDDDDEEEEEYEDDNEEYEEEGEEETEEEVAAAEEEEEEEEEEEYEDDNEEYEEEGEEETEEEPEPEPKTEAKAESEPEPETEPETEAKTKTMTMTKTKTGTEAKAEPRLAKSPYGGCHFRV</sequence>
<feature type="compositionally biased region" description="Basic and acidic residues" evidence="1">
    <location>
        <begin position="239"/>
        <end position="249"/>
    </location>
</feature>
<comment type="caution">
    <text evidence="2">The sequence shown here is derived from an EMBL/GenBank/DDBJ whole genome shotgun (WGS) entry which is preliminary data.</text>
</comment>
<keyword evidence="3" id="KW-1185">Reference proteome</keyword>
<accession>A0ABR3AHQ5</accession>
<feature type="compositionally biased region" description="Acidic residues" evidence="1">
    <location>
        <begin position="122"/>
        <end position="204"/>
    </location>
</feature>
<organism evidence="2 3">
    <name type="scientific">Phycomyces blakesleeanus</name>
    <dbReference type="NCBI Taxonomy" id="4837"/>
    <lineage>
        <taxon>Eukaryota</taxon>
        <taxon>Fungi</taxon>
        <taxon>Fungi incertae sedis</taxon>
        <taxon>Mucoromycota</taxon>
        <taxon>Mucoromycotina</taxon>
        <taxon>Mucoromycetes</taxon>
        <taxon>Mucorales</taxon>
        <taxon>Phycomycetaceae</taxon>
        <taxon>Phycomyces</taxon>
    </lineage>
</organism>
<name>A0ABR3AHQ5_PHYBL</name>
<evidence type="ECO:0000313" key="2">
    <source>
        <dbReference type="EMBL" id="KAL0073811.1"/>
    </source>
</evidence>
<evidence type="ECO:0000256" key="1">
    <source>
        <dbReference type="SAM" id="MobiDB-lite"/>
    </source>
</evidence>
<proteinExistence type="predicted"/>
<feature type="compositionally biased region" description="Basic and acidic residues" evidence="1">
    <location>
        <begin position="205"/>
        <end position="215"/>
    </location>
</feature>
<dbReference type="EMBL" id="JBCLYO010000050">
    <property type="protein sequence ID" value="KAL0073811.1"/>
    <property type="molecule type" value="Genomic_DNA"/>
</dbReference>